<dbReference type="SMART" id="SM00346">
    <property type="entry name" value="HTH_ICLR"/>
    <property type="match status" value="1"/>
</dbReference>
<feature type="domain" description="IclR-ED" evidence="6">
    <location>
        <begin position="91"/>
        <end position="271"/>
    </location>
</feature>
<keyword evidence="1" id="KW-0805">Transcription regulation</keyword>
<reference evidence="7 8" key="1">
    <citation type="journal article" date="2009" name="Stand. Genomic Sci.">
        <title>Complete genome sequence of Sanguibacter keddieii type strain (ST-74).</title>
        <authorList>
            <person name="Ivanova N."/>
            <person name="Sikorski J."/>
            <person name="Sims D."/>
            <person name="Brettin T."/>
            <person name="Detter J.C."/>
            <person name="Han C."/>
            <person name="Lapidus A."/>
            <person name="Copeland A."/>
            <person name="Glavina Del Rio T."/>
            <person name="Nolan M."/>
            <person name="Chen F."/>
            <person name="Lucas S."/>
            <person name="Tice H."/>
            <person name="Cheng J.F."/>
            <person name="Bruce D."/>
            <person name="Goodwin L."/>
            <person name="Pitluck S."/>
            <person name="Pati A."/>
            <person name="Mavromatis K."/>
            <person name="Chen A."/>
            <person name="Palaniappan K."/>
            <person name="D'haeseleer P."/>
            <person name="Chain P."/>
            <person name="Bristow J."/>
            <person name="Eisen J.A."/>
            <person name="Markowitz V."/>
            <person name="Hugenholtz P."/>
            <person name="Goker M."/>
            <person name="Pukall R."/>
            <person name="Klenk H.P."/>
            <person name="Kyrpides N.C."/>
        </authorList>
    </citation>
    <scope>NUCLEOTIDE SEQUENCE [LARGE SCALE GENOMIC DNA]</scope>
    <source>
        <strain evidence="8">ATCC 51767 / DSM 10542 / NCFB 3025 / ST-74</strain>
    </source>
</reference>
<dbReference type="PANTHER" id="PTHR30136:SF24">
    <property type="entry name" value="HTH-TYPE TRANSCRIPTIONAL REPRESSOR ALLR"/>
    <property type="match status" value="1"/>
</dbReference>
<keyword evidence="3" id="KW-0804">Transcription</keyword>
<evidence type="ECO:0000256" key="3">
    <source>
        <dbReference type="ARBA" id="ARBA00023163"/>
    </source>
</evidence>
<evidence type="ECO:0000313" key="8">
    <source>
        <dbReference type="Proteomes" id="UP000000322"/>
    </source>
</evidence>
<dbReference type="Gene3D" id="1.10.10.10">
    <property type="entry name" value="Winged helix-like DNA-binding domain superfamily/Winged helix DNA-binding domain"/>
    <property type="match status" value="1"/>
</dbReference>
<feature type="region of interest" description="Disordered" evidence="4">
    <location>
        <begin position="1"/>
        <end position="27"/>
    </location>
</feature>
<dbReference type="PROSITE" id="PS51078">
    <property type="entry name" value="ICLR_ED"/>
    <property type="match status" value="1"/>
</dbReference>
<dbReference type="InterPro" id="IPR014757">
    <property type="entry name" value="Tscrpt_reg_IclR_C"/>
</dbReference>
<dbReference type="SUPFAM" id="SSF46785">
    <property type="entry name" value="Winged helix' DNA-binding domain"/>
    <property type="match status" value="1"/>
</dbReference>
<dbReference type="Pfam" id="PF01614">
    <property type="entry name" value="IclR_C"/>
    <property type="match status" value="1"/>
</dbReference>
<accession>D1BAS3</accession>
<dbReference type="HOGENOM" id="CLU_062618_6_3_11"/>
<dbReference type="Gene3D" id="3.30.450.40">
    <property type="match status" value="1"/>
</dbReference>
<sequence length="271" mass="28065">MPSTSREDGPRDDASHDDAAAPTSSPMGSVDKALLALQELSAAGADGIALHDLAQRLGLNKTSLHRTLAALRFRGFADQDPASGSYVLGPAATALATSYHADENLPRLMQNALTALCALTDELVHLGVLSGAEILYLDKVEPARPVRVWSAVGRRQPAATTGLGRAILSRRTVDPASLAWFAGDRLPADRLAGILAAARADGYATETEENEVGISCLAVPLLRDGAAIAAVSITAPSDRMTPARRTALAATVARELPALLPAGVSLPAELG</sequence>
<dbReference type="RefSeq" id="WP_012867693.1">
    <property type="nucleotide sequence ID" value="NC_013521.1"/>
</dbReference>
<dbReference type="EMBL" id="CP001819">
    <property type="protein sequence ID" value="ACZ22624.1"/>
    <property type="molecule type" value="Genomic_DNA"/>
</dbReference>
<organism evidence="7 8">
    <name type="scientific">Sanguibacter keddieii (strain ATCC 51767 / DSM 10542 / NCFB 3025 / ST-74)</name>
    <dbReference type="NCBI Taxonomy" id="446469"/>
    <lineage>
        <taxon>Bacteria</taxon>
        <taxon>Bacillati</taxon>
        <taxon>Actinomycetota</taxon>
        <taxon>Actinomycetes</taxon>
        <taxon>Micrococcales</taxon>
        <taxon>Sanguibacteraceae</taxon>
        <taxon>Sanguibacter</taxon>
    </lineage>
</organism>
<dbReference type="Pfam" id="PF09339">
    <property type="entry name" value="HTH_IclR"/>
    <property type="match status" value="1"/>
</dbReference>
<feature type="compositionally biased region" description="Basic and acidic residues" evidence="4">
    <location>
        <begin position="1"/>
        <end position="19"/>
    </location>
</feature>
<dbReference type="InterPro" id="IPR036388">
    <property type="entry name" value="WH-like_DNA-bd_sf"/>
</dbReference>
<gene>
    <name evidence="7" type="ordered locus">Sked_27200</name>
</gene>
<dbReference type="GO" id="GO:0003677">
    <property type="term" value="F:DNA binding"/>
    <property type="evidence" value="ECO:0007669"/>
    <property type="project" value="UniProtKB-KW"/>
</dbReference>
<dbReference type="InterPro" id="IPR029016">
    <property type="entry name" value="GAF-like_dom_sf"/>
</dbReference>
<dbReference type="Proteomes" id="UP000000322">
    <property type="component" value="Chromosome"/>
</dbReference>
<dbReference type="InterPro" id="IPR050707">
    <property type="entry name" value="HTH_MetabolicPath_Reg"/>
</dbReference>
<evidence type="ECO:0000259" key="5">
    <source>
        <dbReference type="PROSITE" id="PS51077"/>
    </source>
</evidence>
<evidence type="ECO:0000256" key="1">
    <source>
        <dbReference type="ARBA" id="ARBA00023015"/>
    </source>
</evidence>
<feature type="domain" description="HTH iclR-type" evidence="5">
    <location>
        <begin position="27"/>
        <end position="90"/>
    </location>
</feature>
<evidence type="ECO:0000256" key="4">
    <source>
        <dbReference type="SAM" id="MobiDB-lite"/>
    </source>
</evidence>
<protein>
    <submittedName>
        <fullName evidence="7">Transcriptional regulator</fullName>
    </submittedName>
</protein>
<dbReference type="GO" id="GO:0003700">
    <property type="term" value="F:DNA-binding transcription factor activity"/>
    <property type="evidence" value="ECO:0007669"/>
    <property type="project" value="TreeGrafter"/>
</dbReference>
<dbReference type="InterPro" id="IPR036390">
    <property type="entry name" value="WH_DNA-bd_sf"/>
</dbReference>
<dbReference type="InterPro" id="IPR005471">
    <property type="entry name" value="Tscrpt_reg_IclR_N"/>
</dbReference>
<keyword evidence="2" id="KW-0238">DNA-binding</keyword>
<dbReference type="KEGG" id="ske:Sked_27200"/>
<dbReference type="eggNOG" id="COG1414">
    <property type="taxonomic scope" value="Bacteria"/>
</dbReference>
<dbReference type="AlphaFoldDB" id="D1BAS3"/>
<dbReference type="PROSITE" id="PS51077">
    <property type="entry name" value="HTH_ICLR"/>
    <property type="match status" value="1"/>
</dbReference>
<evidence type="ECO:0000259" key="6">
    <source>
        <dbReference type="PROSITE" id="PS51078"/>
    </source>
</evidence>
<evidence type="ECO:0000313" key="7">
    <source>
        <dbReference type="EMBL" id="ACZ22624.1"/>
    </source>
</evidence>
<name>D1BAS3_SANKS</name>
<dbReference type="PANTHER" id="PTHR30136">
    <property type="entry name" value="HELIX-TURN-HELIX TRANSCRIPTIONAL REGULATOR, ICLR FAMILY"/>
    <property type="match status" value="1"/>
</dbReference>
<evidence type="ECO:0000256" key="2">
    <source>
        <dbReference type="ARBA" id="ARBA00023125"/>
    </source>
</evidence>
<proteinExistence type="predicted"/>
<dbReference type="STRING" id="446469.Sked_27200"/>
<dbReference type="SUPFAM" id="SSF55781">
    <property type="entry name" value="GAF domain-like"/>
    <property type="match status" value="1"/>
</dbReference>
<dbReference type="GO" id="GO:0045892">
    <property type="term" value="P:negative regulation of DNA-templated transcription"/>
    <property type="evidence" value="ECO:0007669"/>
    <property type="project" value="TreeGrafter"/>
</dbReference>
<keyword evidence="8" id="KW-1185">Reference proteome</keyword>